<dbReference type="EMBL" id="CM026426">
    <property type="protein sequence ID" value="KAG0573558.1"/>
    <property type="molecule type" value="Genomic_DNA"/>
</dbReference>
<keyword evidence="2" id="KW-1185">Reference proteome</keyword>
<dbReference type="AlphaFoldDB" id="A0A8T0HSP5"/>
<name>A0A8T0HSP5_CERPU</name>
<accession>A0A8T0HSP5</accession>
<evidence type="ECO:0000313" key="1">
    <source>
        <dbReference type="EMBL" id="KAG0573558.1"/>
    </source>
</evidence>
<organism evidence="1 2">
    <name type="scientific">Ceratodon purpureus</name>
    <name type="common">Fire moss</name>
    <name type="synonym">Dicranum purpureum</name>
    <dbReference type="NCBI Taxonomy" id="3225"/>
    <lineage>
        <taxon>Eukaryota</taxon>
        <taxon>Viridiplantae</taxon>
        <taxon>Streptophyta</taxon>
        <taxon>Embryophyta</taxon>
        <taxon>Bryophyta</taxon>
        <taxon>Bryophytina</taxon>
        <taxon>Bryopsida</taxon>
        <taxon>Dicranidae</taxon>
        <taxon>Pseudoditrichales</taxon>
        <taxon>Ditrichaceae</taxon>
        <taxon>Ceratodon</taxon>
    </lineage>
</organism>
<proteinExistence type="predicted"/>
<dbReference type="Proteomes" id="UP000822688">
    <property type="component" value="Chromosome V"/>
</dbReference>
<protein>
    <submittedName>
        <fullName evidence="1">Uncharacterized protein</fullName>
    </submittedName>
</protein>
<comment type="caution">
    <text evidence="1">The sequence shown here is derived from an EMBL/GenBank/DDBJ whole genome shotgun (WGS) entry which is preliminary data.</text>
</comment>
<sequence length="171" mass="19362">MEHIDLPGIMRDCMLPLSGNLRDNKWETAFLDDEPCLALLPRLAAICKEWRVIVLGLTRYAALRVAMAHFLARKPAGVSRTDRSSRKREMELIASKCESAYFLLSRSSALQVEICERLRVTLLGELSTVELQELCSKLQSGWQATEIKPVAGEQIEPNNRIWLTPTHRSLS</sequence>
<evidence type="ECO:0000313" key="2">
    <source>
        <dbReference type="Proteomes" id="UP000822688"/>
    </source>
</evidence>
<gene>
    <name evidence="1" type="ORF">KC19_VG188300</name>
</gene>
<reference evidence="1" key="1">
    <citation type="submission" date="2020-06" db="EMBL/GenBank/DDBJ databases">
        <title>WGS assembly of Ceratodon purpureus strain R40.</title>
        <authorList>
            <person name="Carey S.B."/>
            <person name="Jenkins J."/>
            <person name="Shu S."/>
            <person name="Lovell J.T."/>
            <person name="Sreedasyam A."/>
            <person name="Maumus F."/>
            <person name="Tiley G.P."/>
            <person name="Fernandez-Pozo N."/>
            <person name="Barry K."/>
            <person name="Chen C."/>
            <person name="Wang M."/>
            <person name="Lipzen A."/>
            <person name="Daum C."/>
            <person name="Saski C.A."/>
            <person name="Payton A.C."/>
            <person name="Mcbreen J.C."/>
            <person name="Conrad R.E."/>
            <person name="Kollar L.M."/>
            <person name="Olsson S."/>
            <person name="Huttunen S."/>
            <person name="Landis J.B."/>
            <person name="Wickett N.J."/>
            <person name="Johnson M.G."/>
            <person name="Rensing S.A."/>
            <person name="Grimwood J."/>
            <person name="Schmutz J."/>
            <person name="Mcdaniel S.F."/>
        </authorList>
    </citation>
    <scope>NUCLEOTIDE SEQUENCE</scope>
    <source>
        <strain evidence="1">R40</strain>
    </source>
</reference>